<sequence length="585" mass="62820">MKKQFVICIAFIAFSINLNAQTGIGTTTPHASAKLEVASTTQGFLPPRVALTATNSASPISNPANGLMVFNTASAGASPFNVVPGYYYWDGTGLQWVSLSTTVGNVQNQALFRSSSNTSAGQAITTWNSRFNNIASGDLTVNSSTTFTLSNGLYKIEWALPFQSTNTYNSMQLQELSSGNWGPFRGDSGYATLSNGGNTDWGGGTFAADILDCSSGSKTIRIINNDGASRTLFYGVNLIITKLNPSITTSTTADNLGNHTATRNILLNGNYLSNDGGNEGIRIDNSGNVGIGTTTPTNSIHVENGNVFGPDPGNTTSPSVYIFNNNNTSSTAHSSLAIRTNGNGGGNPYLSFDIGGVRGCSMGIDNADGDKFKFHTNWNLNNSAAPAFTVTTDNRVGIGTTSPASRLHINSSDPTTLYIESTTSDNNGLVILNANTPSNWNVNHHEFMMFQKQGSSIGFIGAVANSNSINYSTTSDYRLKTDLHDYSGLNLVNKIKTYDYAWKSNNYRMHGVMAHELQEVVPYAVSGEKDAIDKAGKILPQAVDYSKLTPILVKAIQEQDQKLKEQQLQIEVLMKRLEQIESKIK</sequence>
<evidence type="ECO:0000256" key="2">
    <source>
        <dbReference type="SAM" id="SignalP"/>
    </source>
</evidence>
<gene>
    <name evidence="4" type="ORF">GENT11_05070</name>
</gene>
<dbReference type="EMBL" id="AP025183">
    <property type="protein sequence ID" value="BDB52195.1"/>
    <property type="molecule type" value="Genomic_DNA"/>
</dbReference>
<reference evidence="4 5" key="2">
    <citation type="journal article" date="2022" name="Microorganisms">
        <title>Complete Genome Sequences of Two Flavobacterium ammonificans Strains and a Flavobacterium ammoniigenes Strain of Ammonifying Bacterioplankton Isolated from Surface River Water.</title>
        <authorList>
            <person name="Suda W."/>
            <person name="Ogata Y."/>
            <person name="Shindo C."/>
            <person name="Watanabe K."/>
        </authorList>
    </citation>
    <scope>NUCLEOTIDE SEQUENCE [LARGE SCALE GENOMIC DNA]</scope>
    <source>
        <strain evidence="4 5">GENT11</strain>
    </source>
</reference>
<feature type="domain" description="Peptidase S74" evidence="3">
    <location>
        <begin position="475"/>
        <end position="570"/>
    </location>
</feature>
<keyword evidence="5" id="KW-1185">Reference proteome</keyword>
<keyword evidence="2" id="KW-0732">Signal</keyword>
<feature type="signal peptide" evidence="2">
    <location>
        <begin position="1"/>
        <end position="20"/>
    </location>
</feature>
<dbReference type="Proteomes" id="UP001319865">
    <property type="component" value="Chromosome"/>
</dbReference>
<dbReference type="Pfam" id="PF13884">
    <property type="entry name" value="Peptidase_S74"/>
    <property type="match status" value="1"/>
</dbReference>
<feature type="chain" id="PRO_5046962256" description="Peptidase S74 domain-containing protein" evidence="2">
    <location>
        <begin position="21"/>
        <end position="585"/>
    </location>
</feature>
<protein>
    <recommendedName>
        <fullName evidence="3">Peptidase S74 domain-containing protein</fullName>
    </recommendedName>
</protein>
<organism evidence="4 5">
    <name type="scientific">Flavobacterium ammonificans</name>
    <dbReference type="NCBI Taxonomy" id="1751056"/>
    <lineage>
        <taxon>Bacteria</taxon>
        <taxon>Pseudomonadati</taxon>
        <taxon>Bacteroidota</taxon>
        <taxon>Flavobacteriia</taxon>
        <taxon>Flavobacteriales</taxon>
        <taxon>Flavobacteriaceae</taxon>
        <taxon>Flavobacterium</taxon>
    </lineage>
</organism>
<dbReference type="PROSITE" id="PS51688">
    <property type="entry name" value="ICA"/>
    <property type="match status" value="1"/>
</dbReference>
<evidence type="ECO:0000313" key="4">
    <source>
        <dbReference type="EMBL" id="BDB52195.1"/>
    </source>
</evidence>
<name>A0ABM7UXR2_9FLAO</name>
<keyword evidence="1" id="KW-0175">Coiled coil</keyword>
<evidence type="ECO:0000313" key="5">
    <source>
        <dbReference type="Proteomes" id="UP001319865"/>
    </source>
</evidence>
<evidence type="ECO:0000256" key="1">
    <source>
        <dbReference type="SAM" id="Coils"/>
    </source>
</evidence>
<proteinExistence type="predicted"/>
<accession>A0ABM7UXR2</accession>
<reference evidence="4 5" key="1">
    <citation type="journal article" date="2022" name="Int. J. Syst. Evol. Microbiol.">
        <title>Flavobacterium ammonificans sp. nov. and Flavobacterium ammoniigenes sp. nov., ammonifying bacteria isolated from surface river water.</title>
        <authorList>
            <person name="Watanabe K."/>
            <person name="Kitamura T."/>
            <person name="Ogata Y."/>
            <person name="Shindo C."/>
            <person name="Suda W."/>
        </authorList>
    </citation>
    <scope>NUCLEOTIDE SEQUENCE [LARGE SCALE GENOMIC DNA]</scope>
    <source>
        <strain evidence="4 5">GENT11</strain>
    </source>
</reference>
<evidence type="ECO:0000259" key="3">
    <source>
        <dbReference type="PROSITE" id="PS51688"/>
    </source>
</evidence>
<dbReference type="InterPro" id="IPR030392">
    <property type="entry name" value="S74_ICA"/>
</dbReference>
<feature type="coiled-coil region" evidence="1">
    <location>
        <begin position="556"/>
        <end position="583"/>
    </location>
</feature>
<dbReference type="RefSeq" id="WP_229330879.1">
    <property type="nucleotide sequence ID" value="NZ_AP025183.1"/>
</dbReference>